<protein>
    <recommendedName>
        <fullName evidence="3">CHRD domain-containing protein</fullName>
    </recommendedName>
</protein>
<keyword evidence="2" id="KW-1185">Reference proteome</keyword>
<evidence type="ECO:0008006" key="3">
    <source>
        <dbReference type="Google" id="ProtNLM"/>
    </source>
</evidence>
<sequence>MLHQHALKVGVVAATVLGIAFTSCNKDDNPDPTPKTRSTSYNLVGTGTNAARITGTVSIYENTDSSINVTLVMLTNKKDTVHQVYFLGGNYTTPTTDTLQALEAKGNGAALAVELFKNVNKITLRQAAGATKEIPFRYNDAVAYIGHLKVIHSRFSKDTIGIGNFGKSN</sequence>
<dbReference type="EMBL" id="JABBGC010000001">
    <property type="protein sequence ID" value="NML36382.1"/>
    <property type="molecule type" value="Genomic_DNA"/>
</dbReference>
<organism evidence="1 2">
    <name type="scientific">Chitinophaga fulva</name>
    <dbReference type="NCBI Taxonomy" id="2728842"/>
    <lineage>
        <taxon>Bacteria</taxon>
        <taxon>Pseudomonadati</taxon>
        <taxon>Bacteroidota</taxon>
        <taxon>Chitinophagia</taxon>
        <taxon>Chitinophagales</taxon>
        <taxon>Chitinophagaceae</taxon>
        <taxon>Chitinophaga</taxon>
    </lineage>
</organism>
<evidence type="ECO:0000313" key="2">
    <source>
        <dbReference type="Proteomes" id="UP000583266"/>
    </source>
</evidence>
<gene>
    <name evidence="1" type="ORF">HHL17_04170</name>
</gene>
<dbReference type="Proteomes" id="UP000583266">
    <property type="component" value="Unassembled WGS sequence"/>
</dbReference>
<evidence type="ECO:0000313" key="1">
    <source>
        <dbReference type="EMBL" id="NML36382.1"/>
    </source>
</evidence>
<dbReference type="RefSeq" id="WP_169223516.1">
    <property type="nucleotide sequence ID" value="NZ_JABBGC010000001.1"/>
</dbReference>
<comment type="caution">
    <text evidence="1">The sequence shown here is derived from an EMBL/GenBank/DDBJ whole genome shotgun (WGS) entry which is preliminary data.</text>
</comment>
<name>A0A848GH60_9BACT</name>
<dbReference type="AlphaFoldDB" id="A0A848GH60"/>
<proteinExistence type="predicted"/>
<reference evidence="1 2" key="1">
    <citation type="submission" date="2020-04" db="EMBL/GenBank/DDBJ databases">
        <title>Chitinophaga sp. G-6-1-13 sp. nov., isolated from soil.</title>
        <authorList>
            <person name="Dahal R.H."/>
            <person name="Chaudhary D.K."/>
        </authorList>
    </citation>
    <scope>NUCLEOTIDE SEQUENCE [LARGE SCALE GENOMIC DNA]</scope>
    <source>
        <strain evidence="1 2">G-6-1-13</strain>
    </source>
</reference>
<accession>A0A848GH60</accession>